<organism evidence="1 2">
    <name type="scientific">Xylaria bambusicola</name>
    <dbReference type="NCBI Taxonomy" id="326684"/>
    <lineage>
        <taxon>Eukaryota</taxon>
        <taxon>Fungi</taxon>
        <taxon>Dikarya</taxon>
        <taxon>Ascomycota</taxon>
        <taxon>Pezizomycotina</taxon>
        <taxon>Sordariomycetes</taxon>
        <taxon>Xylariomycetidae</taxon>
        <taxon>Xylariales</taxon>
        <taxon>Xylariaceae</taxon>
        <taxon>Xylaria</taxon>
    </lineage>
</organism>
<accession>A0AAN7Z4D9</accession>
<gene>
    <name evidence="1" type="ORF">RRF57_002348</name>
</gene>
<keyword evidence="2" id="KW-1185">Reference proteome</keyword>
<evidence type="ECO:0000313" key="2">
    <source>
        <dbReference type="Proteomes" id="UP001305414"/>
    </source>
</evidence>
<evidence type="ECO:0008006" key="3">
    <source>
        <dbReference type="Google" id="ProtNLM"/>
    </source>
</evidence>
<dbReference type="AlphaFoldDB" id="A0AAN7Z4D9"/>
<dbReference type="Proteomes" id="UP001305414">
    <property type="component" value="Unassembled WGS sequence"/>
</dbReference>
<comment type="caution">
    <text evidence="1">The sequence shown here is derived from an EMBL/GenBank/DDBJ whole genome shotgun (WGS) entry which is preliminary data.</text>
</comment>
<name>A0AAN7Z4D9_9PEZI</name>
<evidence type="ECO:0000313" key="1">
    <source>
        <dbReference type="EMBL" id="KAK5626633.1"/>
    </source>
</evidence>
<proteinExistence type="predicted"/>
<sequence length="183" mass="21858">MDNEKLRDELQNYLGDIDDLFFFSLLTRKVKGKSGMQKLVLISVTSELPKRDYCGTYKMRDIGPSIRIHRYTHEDKHQYFERFLSTLVHESCHAYLDIFCDKRHSKHQEWVCDYDGHRKMFWVLFRFIMQKIKAYTKPEAWGNQVKDMESECFSITKRKSQPGEWGTPECTLMGGFLSREYSK</sequence>
<dbReference type="EMBL" id="JAWHQM010000004">
    <property type="protein sequence ID" value="KAK5626633.1"/>
    <property type="molecule type" value="Genomic_DNA"/>
</dbReference>
<protein>
    <recommendedName>
        <fullName evidence="3">SprT-like domain-containing protein</fullName>
    </recommendedName>
</protein>
<reference evidence="1 2" key="1">
    <citation type="submission" date="2023-10" db="EMBL/GenBank/DDBJ databases">
        <title>Draft genome sequence of Xylaria bambusicola isolate GMP-LS, the root and basal stem rot pathogen of sugarcane in Indonesia.</title>
        <authorList>
            <person name="Selvaraj P."/>
            <person name="Muralishankar V."/>
            <person name="Muruganantham S."/>
            <person name="Sp S."/>
            <person name="Haryani S."/>
            <person name="Lau K.J.X."/>
            <person name="Naqvi N.I."/>
        </authorList>
    </citation>
    <scope>NUCLEOTIDE SEQUENCE [LARGE SCALE GENOMIC DNA]</scope>
    <source>
        <strain evidence="1">GMP-LS</strain>
    </source>
</reference>